<dbReference type="AlphaFoldDB" id="A0A914RMU6"/>
<sequence length="33" mass="3979">MSTFKIICTYQIPFCYNCVLHYVFVVFPLCTFH</sequence>
<proteinExistence type="predicted"/>
<accession>A0A914RMU6</accession>
<dbReference type="Proteomes" id="UP000887564">
    <property type="component" value="Unplaced"/>
</dbReference>
<organism evidence="1 2">
    <name type="scientific">Parascaris equorum</name>
    <name type="common">Equine roundworm</name>
    <dbReference type="NCBI Taxonomy" id="6256"/>
    <lineage>
        <taxon>Eukaryota</taxon>
        <taxon>Metazoa</taxon>
        <taxon>Ecdysozoa</taxon>
        <taxon>Nematoda</taxon>
        <taxon>Chromadorea</taxon>
        <taxon>Rhabditida</taxon>
        <taxon>Spirurina</taxon>
        <taxon>Ascaridomorpha</taxon>
        <taxon>Ascaridoidea</taxon>
        <taxon>Ascarididae</taxon>
        <taxon>Parascaris</taxon>
    </lineage>
</organism>
<dbReference type="WBParaSite" id="PEQ_0000782901-mRNA-1">
    <property type="protein sequence ID" value="PEQ_0000782901-mRNA-1"/>
    <property type="gene ID" value="PEQ_0000782901"/>
</dbReference>
<name>A0A914RMU6_PAREQ</name>
<reference evidence="2" key="1">
    <citation type="submission" date="2022-11" db="UniProtKB">
        <authorList>
            <consortium name="WormBaseParasite"/>
        </authorList>
    </citation>
    <scope>IDENTIFICATION</scope>
</reference>
<evidence type="ECO:0000313" key="1">
    <source>
        <dbReference type="Proteomes" id="UP000887564"/>
    </source>
</evidence>
<keyword evidence="1" id="KW-1185">Reference proteome</keyword>
<protein>
    <submittedName>
        <fullName evidence="2">Uncharacterized protein</fullName>
    </submittedName>
</protein>
<evidence type="ECO:0000313" key="2">
    <source>
        <dbReference type="WBParaSite" id="PEQ_0000782901-mRNA-1"/>
    </source>
</evidence>